<keyword evidence="6" id="KW-0256">Endoplasmic reticulum</keyword>
<accession>A0A6A6HHZ9</accession>
<keyword evidence="7 10" id="KW-1133">Transmembrane helix</keyword>
<gene>
    <name evidence="13" type="ORF">EV356DRAFT_573993</name>
</gene>
<evidence type="ECO:0000256" key="2">
    <source>
        <dbReference type="ARBA" id="ARBA00008203"/>
    </source>
</evidence>
<evidence type="ECO:0000256" key="11">
    <source>
        <dbReference type="SAM" id="SignalP"/>
    </source>
</evidence>
<sequence length="301" mass="32944">MRSPVLWAYALTIGIASAFEDASPFFLASTSRLANSSLESLKVASPSQVTSSVLKSLGSCPSQTYIVVEQRSARLADFTGREAAPALRRLVQKEDTKVLSSYVIPEVVAKIDAEELSRHLSTQCQAQRLNSEVFTGLRLTDTNISPTVVTVHGIQLAPGESRTGRLNTLRFNDDRLGHIVDKAASLGDYTVIYITTPPSLEAPSSRSHQQQIYDMDDFELDGTEHIELKRDFNGHIRAAENSSLPLFETYQFLSPGLFMGGVVTLLLLLILYVGVTAIASLEVSYMAFSKEMGPAAQKKQQ</sequence>
<dbReference type="GO" id="GO:0009272">
    <property type="term" value="P:fungal-type cell wall biogenesis"/>
    <property type="evidence" value="ECO:0007669"/>
    <property type="project" value="TreeGrafter"/>
</dbReference>
<comment type="similarity">
    <text evidence="2">Belongs to the BIG1 family.</text>
</comment>
<feature type="signal peptide" evidence="11">
    <location>
        <begin position="1"/>
        <end position="18"/>
    </location>
</feature>
<evidence type="ECO:0000256" key="10">
    <source>
        <dbReference type="SAM" id="Phobius"/>
    </source>
</evidence>
<feature type="transmembrane region" description="Helical" evidence="10">
    <location>
        <begin position="257"/>
        <end position="281"/>
    </location>
</feature>
<feature type="chain" id="PRO_5025442519" description="Protein BIG1" evidence="11">
    <location>
        <begin position="19"/>
        <end position="301"/>
    </location>
</feature>
<proteinExistence type="inferred from homology"/>
<organism evidence="13 14">
    <name type="scientific">Viridothelium virens</name>
    <name type="common">Speckled blister lichen</name>
    <name type="synonym">Trypethelium virens</name>
    <dbReference type="NCBI Taxonomy" id="1048519"/>
    <lineage>
        <taxon>Eukaryota</taxon>
        <taxon>Fungi</taxon>
        <taxon>Dikarya</taxon>
        <taxon>Ascomycota</taxon>
        <taxon>Pezizomycotina</taxon>
        <taxon>Dothideomycetes</taxon>
        <taxon>Dothideomycetes incertae sedis</taxon>
        <taxon>Trypetheliales</taxon>
        <taxon>Trypetheliaceae</taxon>
        <taxon>Viridothelium</taxon>
    </lineage>
</organism>
<dbReference type="GO" id="GO:0071555">
    <property type="term" value="P:cell wall organization"/>
    <property type="evidence" value="ECO:0007669"/>
    <property type="project" value="UniProtKB-KW"/>
</dbReference>
<dbReference type="Proteomes" id="UP000800092">
    <property type="component" value="Unassembled WGS sequence"/>
</dbReference>
<dbReference type="GO" id="GO:0005789">
    <property type="term" value="C:endoplasmic reticulum membrane"/>
    <property type="evidence" value="ECO:0007669"/>
    <property type="project" value="UniProtKB-SubCell"/>
</dbReference>
<evidence type="ECO:0000313" key="13">
    <source>
        <dbReference type="EMBL" id="KAF2237581.1"/>
    </source>
</evidence>
<evidence type="ECO:0000256" key="6">
    <source>
        <dbReference type="ARBA" id="ARBA00022824"/>
    </source>
</evidence>
<evidence type="ECO:0000256" key="9">
    <source>
        <dbReference type="ARBA" id="ARBA00023316"/>
    </source>
</evidence>
<reference evidence="13" key="1">
    <citation type="journal article" date="2020" name="Stud. Mycol.">
        <title>101 Dothideomycetes genomes: a test case for predicting lifestyles and emergence of pathogens.</title>
        <authorList>
            <person name="Haridas S."/>
            <person name="Albert R."/>
            <person name="Binder M."/>
            <person name="Bloem J."/>
            <person name="Labutti K."/>
            <person name="Salamov A."/>
            <person name="Andreopoulos B."/>
            <person name="Baker S."/>
            <person name="Barry K."/>
            <person name="Bills G."/>
            <person name="Bluhm B."/>
            <person name="Cannon C."/>
            <person name="Castanera R."/>
            <person name="Culley D."/>
            <person name="Daum C."/>
            <person name="Ezra D."/>
            <person name="Gonzalez J."/>
            <person name="Henrissat B."/>
            <person name="Kuo A."/>
            <person name="Liang C."/>
            <person name="Lipzen A."/>
            <person name="Lutzoni F."/>
            <person name="Magnuson J."/>
            <person name="Mondo S."/>
            <person name="Nolan M."/>
            <person name="Ohm R."/>
            <person name="Pangilinan J."/>
            <person name="Park H.-J."/>
            <person name="Ramirez L."/>
            <person name="Alfaro M."/>
            <person name="Sun H."/>
            <person name="Tritt A."/>
            <person name="Yoshinaga Y."/>
            <person name="Zwiers L.-H."/>
            <person name="Turgeon B."/>
            <person name="Goodwin S."/>
            <person name="Spatafora J."/>
            <person name="Crous P."/>
            <person name="Grigoriev I."/>
        </authorList>
    </citation>
    <scope>NUCLEOTIDE SEQUENCE</scope>
    <source>
        <strain evidence="13">Tuck. ex Michener</strain>
    </source>
</reference>
<evidence type="ECO:0000256" key="3">
    <source>
        <dbReference type="ARBA" id="ARBA00022089"/>
    </source>
</evidence>
<dbReference type="PANTHER" id="PTHR28285">
    <property type="entry name" value="PROTEIN BIG1"/>
    <property type="match status" value="1"/>
</dbReference>
<dbReference type="EMBL" id="ML991779">
    <property type="protein sequence ID" value="KAF2237581.1"/>
    <property type="molecule type" value="Genomic_DNA"/>
</dbReference>
<evidence type="ECO:0000259" key="12">
    <source>
        <dbReference type="Pfam" id="PF20520"/>
    </source>
</evidence>
<comment type="subcellular location">
    <subcellularLocation>
        <location evidence="1">Endoplasmic reticulum membrane</location>
        <topology evidence="1">Single-pass type I membrane protein</topology>
    </subcellularLocation>
</comment>
<dbReference type="OrthoDB" id="9985059at2759"/>
<evidence type="ECO:0000256" key="1">
    <source>
        <dbReference type="ARBA" id="ARBA00004115"/>
    </source>
</evidence>
<evidence type="ECO:0000313" key="14">
    <source>
        <dbReference type="Proteomes" id="UP000800092"/>
    </source>
</evidence>
<dbReference type="InterPro" id="IPR046756">
    <property type="entry name" value="VAS1/VOA1_TM"/>
</dbReference>
<protein>
    <recommendedName>
        <fullName evidence="3">Protein BIG1</fullName>
    </recommendedName>
</protein>
<dbReference type="GO" id="GO:0006078">
    <property type="term" value="P:(1-&gt;6)-beta-D-glucan biosynthetic process"/>
    <property type="evidence" value="ECO:0007669"/>
    <property type="project" value="TreeGrafter"/>
</dbReference>
<evidence type="ECO:0000256" key="4">
    <source>
        <dbReference type="ARBA" id="ARBA00022692"/>
    </source>
</evidence>
<evidence type="ECO:0000256" key="7">
    <source>
        <dbReference type="ARBA" id="ARBA00022989"/>
    </source>
</evidence>
<evidence type="ECO:0000256" key="5">
    <source>
        <dbReference type="ARBA" id="ARBA00022729"/>
    </source>
</evidence>
<dbReference type="InterPro" id="IPR037654">
    <property type="entry name" value="Big1"/>
</dbReference>
<dbReference type="AlphaFoldDB" id="A0A6A6HHZ9"/>
<feature type="domain" description="V-type proton ATPase subunit S1/VOA1 transmembrane" evidence="12">
    <location>
        <begin position="251"/>
        <end position="290"/>
    </location>
</feature>
<keyword evidence="8 10" id="KW-0472">Membrane</keyword>
<name>A0A6A6HHZ9_VIRVR</name>
<dbReference type="PANTHER" id="PTHR28285:SF1">
    <property type="entry name" value="PROTEIN BIG1"/>
    <property type="match status" value="1"/>
</dbReference>
<keyword evidence="5 11" id="KW-0732">Signal</keyword>
<keyword evidence="9" id="KW-0961">Cell wall biogenesis/degradation</keyword>
<dbReference type="Pfam" id="PF20520">
    <property type="entry name" value="Ac45-VOA1_TM"/>
    <property type="match status" value="1"/>
</dbReference>
<evidence type="ECO:0000256" key="8">
    <source>
        <dbReference type="ARBA" id="ARBA00023136"/>
    </source>
</evidence>
<keyword evidence="4 10" id="KW-0812">Transmembrane</keyword>
<keyword evidence="14" id="KW-1185">Reference proteome</keyword>